<feature type="transmembrane region" description="Helical" evidence="1">
    <location>
        <begin position="20"/>
        <end position="41"/>
    </location>
</feature>
<gene>
    <name evidence="2" type="ORF">HC246_14165</name>
</gene>
<evidence type="ECO:0000256" key="1">
    <source>
        <dbReference type="SAM" id="Phobius"/>
    </source>
</evidence>
<keyword evidence="1" id="KW-0472">Membrane</keyword>
<reference evidence="2 3" key="1">
    <citation type="submission" date="2020-03" db="EMBL/GenBank/DDBJ databases">
        <title>Draft Genome Sequence of 2-Methylisoborneol Producing Pseudanabaena yagii Strain GIHE-NHR1 Isolated from North Han River in South Korea.</title>
        <authorList>
            <person name="Jeong J."/>
        </authorList>
    </citation>
    <scope>NUCLEOTIDE SEQUENCE [LARGE SCALE GENOMIC DNA]</scope>
    <source>
        <strain evidence="2 3">GIHE-NHR1</strain>
    </source>
</reference>
<name>A0ABX1LVT1_9CYAN</name>
<keyword evidence="3" id="KW-1185">Reference proteome</keyword>
<dbReference type="EMBL" id="JAAVJL010000001">
    <property type="protein sequence ID" value="NMF59126.1"/>
    <property type="molecule type" value="Genomic_DNA"/>
</dbReference>
<evidence type="ECO:0008006" key="4">
    <source>
        <dbReference type="Google" id="ProtNLM"/>
    </source>
</evidence>
<sequence>MTNKREQSLEPLIAAANELISSVPIIGAFISAPIAAGMVAWQNKNLNNFILSVKQKFASLEESKIDYAFLETDQFKDIILQTLDAAVRTSSEIKCNALANALMFSATLPTSKHIGKQSCIRVISQISDEEILVLQVLYEVEHQKDPKIQLHEIADRLGWEDLDVKVTVYGLIQLGLAYDPLVGSWDHLGGSVDGPQACRISSLGLKCVQYALTNY</sequence>
<comment type="caution">
    <text evidence="2">The sequence shown here is derived from an EMBL/GenBank/DDBJ whole genome shotgun (WGS) entry which is preliminary data.</text>
</comment>
<keyword evidence="1" id="KW-0812">Transmembrane</keyword>
<protein>
    <recommendedName>
        <fullName evidence="4">NB-ARC domain-containing protein</fullName>
    </recommendedName>
</protein>
<proteinExistence type="predicted"/>
<evidence type="ECO:0000313" key="2">
    <source>
        <dbReference type="EMBL" id="NMF59126.1"/>
    </source>
</evidence>
<organism evidence="2 3">
    <name type="scientific">Pseudanabaena yagii GIHE-NHR1</name>
    <dbReference type="NCBI Taxonomy" id="2722753"/>
    <lineage>
        <taxon>Bacteria</taxon>
        <taxon>Bacillati</taxon>
        <taxon>Cyanobacteriota</taxon>
        <taxon>Cyanophyceae</taxon>
        <taxon>Pseudanabaenales</taxon>
        <taxon>Pseudanabaenaceae</taxon>
        <taxon>Pseudanabaena</taxon>
        <taxon>Pseudanabaena yagii</taxon>
    </lineage>
</organism>
<dbReference type="RefSeq" id="WP_169363939.1">
    <property type="nucleotide sequence ID" value="NZ_JAAVJL010000001.1"/>
</dbReference>
<keyword evidence="1" id="KW-1133">Transmembrane helix</keyword>
<dbReference type="Proteomes" id="UP000738376">
    <property type="component" value="Unassembled WGS sequence"/>
</dbReference>
<accession>A0ABX1LVT1</accession>
<evidence type="ECO:0000313" key="3">
    <source>
        <dbReference type="Proteomes" id="UP000738376"/>
    </source>
</evidence>